<feature type="transmembrane region" description="Helical" evidence="1">
    <location>
        <begin position="17"/>
        <end position="39"/>
    </location>
</feature>
<proteinExistence type="predicted"/>
<evidence type="ECO:0000313" key="2">
    <source>
        <dbReference type="EMBL" id="MED5018113.1"/>
    </source>
</evidence>
<feature type="transmembrane region" description="Helical" evidence="1">
    <location>
        <begin position="405"/>
        <end position="423"/>
    </location>
</feature>
<keyword evidence="3" id="KW-1185">Reference proteome</keyword>
<reference evidence="2 3" key="1">
    <citation type="submission" date="2023-03" db="EMBL/GenBank/DDBJ databases">
        <title>Bacillus Genome Sequencing.</title>
        <authorList>
            <person name="Dunlap C."/>
        </authorList>
    </citation>
    <scope>NUCLEOTIDE SEQUENCE [LARGE SCALE GENOMIC DNA]</scope>
    <source>
        <strain evidence="2 3">NRS-52</strain>
    </source>
</reference>
<dbReference type="EMBL" id="JARTLD010000030">
    <property type="protein sequence ID" value="MED5018113.1"/>
    <property type="molecule type" value="Genomic_DNA"/>
</dbReference>
<keyword evidence="1" id="KW-0472">Membrane</keyword>
<feature type="transmembrane region" description="Helical" evidence="1">
    <location>
        <begin position="112"/>
        <end position="130"/>
    </location>
</feature>
<feature type="transmembrane region" description="Helical" evidence="1">
    <location>
        <begin position="136"/>
        <end position="156"/>
    </location>
</feature>
<comment type="caution">
    <text evidence="2">The sequence shown here is derived from an EMBL/GenBank/DDBJ whole genome shotgun (WGS) entry which is preliminary data.</text>
</comment>
<organism evidence="2 3">
    <name type="scientific">Paenibacillus chibensis</name>
    <dbReference type="NCBI Taxonomy" id="59846"/>
    <lineage>
        <taxon>Bacteria</taxon>
        <taxon>Bacillati</taxon>
        <taxon>Bacillota</taxon>
        <taxon>Bacilli</taxon>
        <taxon>Bacillales</taxon>
        <taxon>Paenibacillaceae</taxon>
        <taxon>Paenibacillus</taxon>
    </lineage>
</organism>
<keyword evidence="1" id="KW-0812">Transmembrane</keyword>
<name>A0ABU6PTB2_9BACL</name>
<evidence type="ECO:0008006" key="4">
    <source>
        <dbReference type="Google" id="ProtNLM"/>
    </source>
</evidence>
<feature type="transmembrane region" description="Helical" evidence="1">
    <location>
        <begin position="316"/>
        <end position="335"/>
    </location>
</feature>
<dbReference type="Proteomes" id="UP001343257">
    <property type="component" value="Unassembled WGS sequence"/>
</dbReference>
<protein>
    <recommendedName>
        <fullName evidence="4">Type II secretion system protein GspF domain-containing protein</fullName>
    </recommendedName>
</protein>
<evidence type="ECO:0000256" key="1">
    <source>
        <dbReference type="SAM" id="Phobius"/>
    </source>
</evidence>
<feature type="transmembrane region" description="Helical" evidence="1">
    <location>
        <begin position="672"/>
        <end position="695"/>
    </location>
</feature>
<feature type="transmembrane region" description="Helical" evidence="1">
    <location>
        <begin position="518"/>
        <end position="538"/>
    </location>
</feature>
<gene>
    <name evidence="2" type="ORF">P9847_12445</name>
</gene>
<evidence type="ECO:0000313" key="3">
    <source>
        <dbReference type="Proteomes" id="UP001343257"/>
    </source>
</evidence>
<accession>A0ABU6PTB2</accession>
<feature type="transmembrane region" description="Helical" evidence="1">
    <location>
        <begin position="278"/>
        <end position="296"/>
    </location>
</feature>
<sequence length="701" mass="81957">MNLWIIIGDPPMNIKTALFLILFLSLFLFGAAYAVLSWLMSRQRQAVQQHFLGNPTFKRLSIRERSSLWLQKCYVILSKTPLLSAYLRKIRKRLSGVHAYDEIRLRRETAKITLTIILLLGLSAIILFLLNPSISFLLIILLTAIILNSLLIDMYANRLEKRLLVQMVDLFSEVRHRYQQHEMIDEALYEAADTAGYEVAAHTRKIYEALNAKDPSQALENYYETAPNRFLKAFAGISYLIMEFGDKVKEQGSIYLQGLSGLTKEIHLEILRRDKLDYLLKGLNVIALVPVFFTKSIEKWARSSFPAMDQFYTSKWGYLTKISIYLVIIISFVLLQRLQQDQETTYRARGSKRTWEQLLSSFGFLKWIADWMAPRPATPAYAKIIRLLKESSTHLRYEWFYIRRIVFFAVAFAVTLSTVFVLHETAKKHILYDPVAASAFFGQVSVDQKKTGQIASHRDLEVMKELRMSPSASYDEVAMRLSKNEASNQNQETLAETTNRILQKLKAYNNEYLKWWEVLGACLMGWVGYHFPLWLLLFQRKIRYMDMRHEVYQFQTVIAMLREMERISVEEILEWMNRFAIIFKTPIQKCVLHYDHGAEMALTALKEEIPLTEFQRIVDKLLLCVEKIPIARAFDDLENEMSFYFEQRKQEYEKMIDTKAALGKMLGFAPMYALIFLYLVIPLIAISFMQMNVYYEQIQKI</sequence>
<keyword evidence="1" id="KW-1133">Transmembrane helix</keyword>